<dbReference type="Gene3D" id="2.60.40.1190">
    <property type="match status" value="1"/>
</dbReference>
<proteinExistence type="predicted"/>
<dbReference type="Proteomes" id="UP000244905">
    <property type="component" value="Unassembled WGS sequence"/>
</dbReference>
<dbReference type="GO" id="GO:0030246">
    <property type="term" value="F:carbohydrate binding"/>
    <property type="evidence" value="ECO:0007669"/>
    <property type="project" value="InterPro"/>
</dbReference>
<evidence type="ECO:0000313" key="2">
    <source>
        <dbReference type="EMBL" id="PWB01589.1"/>
    </source>
</evidence>
<protein>
    <recommendedName>
        <fullName evidence="1">Carbohydrate-binding domain-containing protein</fullName>
    </recommendedName>
</protein>
<feature type="domain" description="Carbohydrate-binding" evidence="1">
    <location>
        <begin position="32"/>
        <end position="215"/>
    </location>
</feature>
<dbReference type="GO" id="GO:0016052">
    <property type="term" value="P:carbohydrate catabolic process"/>
    <property type="evidence" value="ECO:0007669"/>
    <property type="project" value="InterPro"/>
</dbReference>
<dbReference type="InterPro" id="IPR010502">
    <property type="entry name" value="Carb-bd_dom_fam9"/>
</dbReference>
<comment type="caution">
    <text evidence="2">The sequence shown here is derived from an EMBL/GenBank/DDBJ whole genome shotgun (WGS) entry which is preliminary data.</text>
</comment>
<dbReference type="CDD" id="cd09620">
    <property type="entry name" value="CBM9_like_3"/>
    <property type="match status" value="1"/>
</dbReference>
<organism evidence="2 3">
    <name type="scientific">Duncaniella muris</name>
    <dbReference type="NCBI Taxonomy" id="2094150"/>
    <lineage>
        <taxon>Bacteria</taxon>
        <taxon>Pseudomonadati</taxon>
        <taxon>Bacteroidota</taxon>
        <taxon>Bacteroidia</taxon>
        <taxon>Bacteroidales</taxon>
        <taxon>Muribaculaceae</taxon>
        <taxon>Duncaniella</taxon>
    </lineage>
</organism>
<dbReference type="GO" id="GO:0004553">
    <property type="term" value="F:hydrolase activity, hydrolyzing O-glycosyl compounds"/>
    <property type="evidence" value="ECO:0007669"/>
    <property type="project" value="InterPro"/>
</dbReference>
<evidence type="ECO:0000313" key="3">
    <source>
        <dbReference type="Proteomes" id="UP000244905"/>
    </source>
</evidence>
<reference evidence="3" key="1">
    <citation type="submission" date="2018-02" db="EMBL/GenBank/DDBJ databases">
        <authorList>
            <person name="Clavel T."/>
            <person name="Strowig T."/>
        </authorList>
    </citation>
    <scope>NUCLEOTIDE SEQUENCE [LARGE SCALE GENOMIC DNA]</scope>
    <source>
        <strain evidence="3">DSM 103720</strain>
    </source>
</reference>
<dbReference type="EMBL" id="PUEC01000020">
    <property type="protein sequence ID" value="PWB01589.1"/>
    <property type="molecule type" value="Genomic_DNA"/>
</dbReference>
<name>A0A2V1ILW9_9BACT</name>
<dbReference type="SUPFAM" id="SSF49344">
    <property type="entry name" value="CBD9-like"/>
    <property type="match status" value="1"/>
</dbReference>
<sequence length="221" mass="25137">MQKTLHVPYIADLDFLNTDAIFNRLESSGVRHSIGELNWKDLFPYHPLTTFTIAHSDNHIYINFFVRCNYLRAMNFENNSPVYEDSCVMFFVKPDGSEKYWNFEFNCIGAIKASHRESRAVNVTPLSDSEISTIAVLPSCGRRPFREVEGLFTWDLLAAIPLNLLGIKFDGKPVELSGNFYKCASGTSQPHYLSWAPVPTPEPDFHQSQYFGQIILDGVSD</sequence>
<dbReference type="Pfam" id="PF16011">
    <property type="entry name" value="CBM9_2"/>
    <property type="match status" value="1"/>
</dbReference>
<dbReference type="GeneID" id="82526572"/>
<dbReference type="RefSeq" id="WP_107032709.1">
    <property type="nucleotide sequence ID" value="NZ_CAPEJN010000049.1"/>
</dbReference>
<gene>
    <name evidence="2" type="ORF">C5O23_09495</name>
</gene>
<evidence type="ECO:0000259" key="1">
    <source>
        <dbReference type="Pfam" id="PF16011"/>
    </source>
</evidence>
<dbReference type="AlphaFoldDB" id="A0A2V1ILW9"/>
<accession>A0A2V1ILW9</accession>
<keyword evidence="3" id="KW-1185">Reference proteome</keyword>